<dbReference type="PIR" id="H97316">
    <property type="entry name" value="H97316"/>
</dbReference>
<dbReference type="PATRIC" id="fig|272562.8.peg.3575"/>
<sequence>MDEDEIIKAFDMMWGKYIEPVALIRHNFNVVALNDAAKSLGMLTGVKCSAKNPESHKGCKAAEALRTNSTQISKDDISGSEWTSFWIPVSGHPDYYVHFASGINEYLKNSK</sequence>
<organism evidence="1 2">
    <name type="scientific">Clostridium acetobutylicum (strain ATCC 824 / DSM 792 / JCM 1419 / IAM 19013 / LMG 5710 / NBRC 13948 / NRRL B-527 / VKM B-1787 / 2291 / W)</name>
    <dbReference type="NCBI Taxonomy" id="272562"/>
    <lineage>
        <taxon>Bacteria</taxon>
        <taxon>Bacillati</taxon>
        <taxon>Bacillota</taxon>
        <taxon>Clostridia</taxon>
        <taxon>Eubacteriales</taxon>
        <taxon>Clostridiaceae</taxon>
        <taxon>Clostridium</taxon>
    </lineage>
</organism>
<dbReference type="Proteomes" id="UP000000814">
    <property type="component" value="Chromosome"/>
</dbReference>
<dbReference type="HOGENOM" id="CLU_164523_0_0_9"/>
<dbReference type="GeneID" id="44999887"/>
<dbReference type="KEGG" id="cac:CA_C3393"/>
<dbReference type="AlphaFoldDB" id="Q97DS9"/>
<keyword evidence="2" id="KW-1185">Reference proteome</keyword>
<dbReference type="eggNOG" id="ENOG5032UW0">
    <property type="taxonomic scope" value="Bacteria"/>
</dbReference>
<proteinExistence type="predicted"/>
<dbReference type="EMBL" id="AE001437">
    <property type="protein sequence ID" value="AAK81323.1"/>
    <property type="molecule type" value="Genomic_DNA"/>
</dbReference>
<name>Q97DS9_CLOAB</name>
<evidence type="ECO:0000313" key="2">
    <source>
        <dbReference type="Proteomes" id="UP000000814"/>
    </source>
</evidence>
<dbReference type="OrthoDB" id="1665961at2"/>
<evidence type="ECO:0000313" key="1">
    <source>
        <dbReference type="EMBL" id="AAK81323.1"/>
    </source>
</evidence>
<reference evidence="1 2" key="1">
    <citation type="journal article" date="2001" name="J. Bacteriol.">
        <title>Genome sequence and comparative analysis of the solvent-producing bacterium Clostridium acetobutylicum.</title>
        <authorList>
            <person name="Nolling J."/>
            <person name="Breton G."/>
            <person name="Omelchenko M.V."/>
            <person name="Makarova K.S."/>
            <person name="Zeng Q."/>
            <person name="Gibson R."/>
            <person name="Lee H.M."/>
            <person name="Dubois J."/>
            <person name="Qiu D."/>
            <person name="Hitti J."/>
            <person name="Wolf Y.I."/>
            <person name="Tatusov R.L."/>
            <person name="Sabathe F."/>
            <person name="Doucette-Stamm L."/>
            <person name="Soucaille P."/>
            <person name="Daly M.J."/>
            <person name="Bennett G.N."/>
            <person name="Koonin E.V."/>
            <person name="Smith D.R."/>
        </authorList>
    </citation>
    <scope>NUCLEOTIDE SEQUENCE [LARGE SCALE GENOMIC DNA]</scope>
    <source>
        <strain evidence="2">ATCC 824 / DSM 792 / JCM 1419 / LMG 5710 / VKM B-1787</strain>
    </source>
</reference>
<dbReference type="RefSeq" id="WP_010966663.1">
    <property type="nucleotide sequence ID" value="NC_003030.1"/>
</dbReference>
<dbReference type="STRING" id="272562.CA_C3393"/>
<gene>
    <name evidence="1" type="ordered locus">CA_C3393</name>
</gene>
<protein>
    <submittedName>
        <fullName evidence="1">Uncharacterized protein</fullName>
    </submittedName>
</protein>
<accession>Q97DS9</accession>